<dbReference type="EMBL" id="CP119903">
    <property type="protein sequence ID" value="WFD23881.1"/>
    <property type="molecule type" value="Genomic_DNA"/>
</dbReference>
<dbReference type="AlphaFoldDB" id="A0AAF0EJF0"/>
<name>A0AAF0EJF0_9BASI</name>
<feature type="compositionally biased region" description="Polar residues" evidence="1">
    <location>
        <begin position="120"/>
        <end position="131"/>
    </location>
</feature>
<keyword evidence="3" id="KW-1185">Reference proteome</keyword>
<sequence>MAALFSDAVEYDGYDDTMSNLPSISSGTVVAVEDMSCVPLCVDSVPNEHTGVLVCDDEATTPPVYQTVPPADESDESIPHEELPDFDEAAMQPPESLELLSSSFQPAVHLPPSYIDSAQTQDTMVSPSTETLPPAYAPRPIASDSIPGSNDPIFPPLYEA</sequence>
<proteinExistence type="predicted"/>
<evidence type="ECO:0000313" key="2">
    <source>
        <dbReference type="EMBL" id="WFD23881.1"/>
    </source>
</evidence>
<protein>
    <submittedName>
        <fullName evidence="2">Uncharacterized protein</fullName>
    </submittedName>
</protein>
<reference evidence="2" key="1">
    <citation type="submission" date="2023-03" db="EMBL/GenBank/DDBJ databases">
        <title>Mating type loci evolution in Malassezia.</title>
        <authorList>
            <person name="Coelho M.A."/>
        </authorList>
    </citation>
    <scope>NUCLEOTIDE SEQUENCE</scope>
    <source>
        <strain evidence="2">CBS 12830</strain>
    </source>
</reference>
<dbReference type="Proteomes" id="UP001214415">
    <property type="component" value="Chromosome 4"/>
</dbReference>
<organism evidence="2 3">
    <name type="scientific">Malassezia equina</name>
    <dbReference type="NCBI Taxonomy" id="1381935"/>
    <lineage>
        <taxon>Eukaryota</taxon>
        <taxon>Fungi</taxon>
        <taxon>Dikarya</taxon>
        <taxon>Basidiomycota</taxon>
        <taxon>Ustilaginomycotina</taxon>
        <taxon>Malasseziomycetes</taxon>
        <taxon>Malasseziales</taxon>
        <taxon>Malasseziaceae</taxon>
        <taxon>Malassezia</taxon>
    </lineage>
</organism>
<accession>A0AAF0EJF0</accession>
<gene>
    <name evidence="2" type="ORF">MEQU1_002575</name>
</gene>
<feature type="region of interest" description="Disordered" evidence="1">
    <location>
        <begin position="120"/>
        <end position="160"/>
    </location>
</feature>
<evidence type="ECO:0000256" key="1">
    <source>
        <dbReference type="SAM" id="MobiDB-lite"/>
    </source>
</evidence>
<feature type="region of interest" description="Disordered" evidence="1">
    <location>
        <begin position="60"/>
        <end position="82"/>
    </location>
</feature>
<evidence type="ECO:0000313" key="3">
    <source>
        <dbReference type="Proteomes" id="UP001214415"/>
    </source>
</evidence>